<protein>
    <submittedName>
        <fullName evidence="2">Uncharacterized protein</fullName>
    </submittedName>
</protein>
<name>A0AAJ8DZL0_ASPNG</name>
<reference evidence="2" key="2">
    <citation type="submission" date="2025-08" db="UniProtKB">
        <authorList>
            <consortium name="RefSeq"/>
        </authorList>
    </citation>
    <scope>IDENTIFICATION</scope>
</reference>
<feature type="signal peptide" evidence="1">
    <location>
        <begin position="1"/>
        <end position="15"/>
    </location>
</feature>
<reference evidence="2" key="1">
    <citation type="submission" date="2025-02" db="EMBL/GenBank/DDBJ databases">
        <authorList>
            <consortium name="NCBI Genome Project"/>
        </authorList>
    </citation>
    <scope>NUCLEOTIDE SEQUENCE</scope>
</reference>
<dbReference type="VEuPathDB" id="FungiDB:An11g02240"/>
<evidence type="ECO:0000313" key="2">
    <source>
        <dbReference type="RefSeq" id="XP_059601537.1"/>
    </source>
</evidence>
<accession>A0AAJ8DZL0</accession>
<sequence length="226" mass="24509">MSVCLSLLFPDPILASGVVLWLNSGLREEEAQLLITGELVAATLHEERKLNLIDNTDTLGLPSLGFGQRYSPAVKSSADDAMMIPDQAMMITPLTCLQMNIGCTKQAWASCFSSTFPRKQMIARCNAPPASSNHCQRLSSSSLPVWYRAEAGQCKPVELNKQASGTAQVPPYVNGAIDTDENLDGTPAIRLATKPPRNTRSLGSNPTSIPILICRETPAPLYHTIW</sequence>
<dbReference type="AlphaFoldDB" id="A0AAJ8DZL0"/>
<evidence type="ECO:0000256" key="1">
    <source>
        <dbReference type="SAM" id="SignalP"/>
    </source>
</evidence>
<organism evidence="2">
    <name type="scientific">Aspergillus niger</name>
    <dbReference type="NCBI Taxonomy" id="5061"/>
    <lineage>
        <taxon>Eukaryota</taxon>
        <taxon>Fungi</taxon>
        <taxon>Dikarya</taxon>
        <taxon>Ascomycota</taxon>
        <taxon>Pezizomycotina</taxon>
        <taxon>Eurotiomycetes</taxon>
        <taxon>Eurotiomycetidae</taxon>
        <taxon>Eurotiales</taxon>
        <taxon>Aspergillaceae</taxon>
        <taxon>Aspergillus</taxon>
        <taxon>Aspergillus subgen. Circumdati</taxon>
    </lineage>
</organism>
<keyword evidence="1" id="KW-0732">Signal</keyword>
<proteinExistence type="predicted"/>
<gene>
    <name evidence="2" type="ORF">An11g02240</name>
</gene>
<feature type="chain" id="PRO_5044872396" evidence="1">
    <location>
        <begin position="16"/>
        <end position="226"/>
    </location>
</feature>
<dbReference type="KEGG" id="ang:An11g02240"/>
<dbReference type="RefSeq" id="XP_059601537.1">
    <property type="nucleotide sequence ID" value="XM_059750107.1"/>
</dbReference>
<dbReference type="GeneID" id="84592216"/>